<evidence type="ECO:0000313" key="4">
    <source>
        <dbReference type="Proteomes" id="UP000622580"/>
    </source>
</evidence>
<feature type="region of interest" description="Disordered" evidence="1">
    <location>
        <begin position="201"/>
        <end position="222"/>
    </location>
</feature>
<evidence type="ECO:0000256" key="2">
    <source>
        <dbReference type="SAM" id="SignalP"/>
    </source>
</evidence>
<dbReference type="PROSITE" id="PS51257">
    <property type="entry name" value="PROKAR_LIPOPROTEIN"/>
    <property type="match status" value="1"/>
</dbReference>
<dbReference type="Proteomes" id="UP000622580">
    <property type="component" value="Unassembled WGS sequence"/>
</dbReference>
<accession>A0A941D608</accession>
<keyword evidence="4" id="KW-1185">Reference proteome</keyword>
<comment type="caution">
    <text evidence="3">The sequence shown here is derived from an EMBL/GenBank/DDBJ whole genome shotgun (WGS) entry which is preliminary data.</text>
</comment>
<dbReference type="InterPro" id="IPR019027">
    <property type="entry name" value="Pilus_biogenesis_CpaD-related"/>
</dbReference>
<feature type="signal peptide" evidence="2">
    <location>
        <begin position="1"/>
        <end position="18"/>
    </location>
</feature>
<dbReference type="AlphaFoldDB" id="A0A941D608"/>
<dbReference type="Pfam" id="PF09476">
    <property type="entry name" value="Pilus_CpaD"/>
    <property type="match status" value="1"/>
</dbReference>
<proteinExistence type="predicted"/>
<keyword evidence="2" id="KW-0732">Signal</keyword>
<dbReference type="InterPro" id="IPR013361">
    <property type="entry name" value="Pilus_CpaD"/>
</dbReference>
<evidence type="ECO:0000313" key="3">
    <source>
        <dbReference type="EMBL" id="MBR7621596.1"/>
    </source>
</evidence>
<dbReference type="EMBL" id="JAGSGD010000002">
    <property type="protein sequence ID" value="MBR7621596.1"/>
    <property type="molecule type" value="Genomic_DNA"/>
</dbReference>
<protein>
    <submittedName>
        <fullName evidence="3">CpaD family pilus assembly protein</fullName>
    </submittedName>
</protein>
<gene>
    <name evidence="3" type="ORF">JKL49_19545</name>
</gene>
<reference evidence="3" key="1">
    <citation type="submission" date="2021-04" db="EMBL/GenBank/DDBJ databases">
        <title>Draft genome assembly of strain Phenylobacterium sp. 20VBR1 using MiniION and Illumina platforms.</title>
        <authorList>
            <person name="Thomas F.A."/>
            <person name="Krishnan K.P."/>
            <person name="Sinha R.K."/>
        </authorList>
    </citation>
    <scope>NUCLEOTIDE SEQUENCE</scope>
    <source>
        <strain evidence="3">20VBR1</strain>
    </source>
</reference>
<sequence>MKTSLVLAALALSACATANVPDRIADARTPTEHFQAGAVAQPEELALAVHAQGLSANQAAALADFIDTWRQAQGGQITVQTPAAGADAGSAYRAGEAARGFLLSQGVPASLIVMAGYDAAAEAGAPVRIAYTSYQAVVPRCGMEWTNISHSAKNEVQPNFGCAITANMAAQVANPADLVRPRDLGPSDAQRRLVTLDKYRKGEVTSSAEDTQAKGSVSSVAK</sequence>
<evidence type="ECO:0000256" key="1">
    <source>
        <dbReference type="SAM" id="MobiDB-lite"/>
    </source>
</evidence>
<name>A0A941D608_9CAUL</name>
<dbReference type="RefSeq" id="WP_215343113.1">
    <property type="nucleotide sequence ID" value="NZ_JAGSGD010000002.1"/>
</dbReference>
<organism evidence="3 4">
    <name type="scientific">Phenylobacterium glaciei</name>
    <dbReference type="NCBI Taxonomy" id="2803784"/>
    <lineage>
        <taxon>Bacteria</taxon>
        <taxon>Pseudomonadati</taxon>
        <taxon>Pseudomonadota</taxon>
        <taxon>Alphaproteobacteria</taxon>
        <taxon>Caulobacterales</taxon>
        <taxon>Caulobacteraceae</taxon>
        <taxon>Phenylobacterium</taxon>
    </lineage>
</organism>
<feature type="compositionally biased region" description="Polar residues" evidence="1">
    <location>
        <begin position="204"/>
        <end position="222"/>
    </location>
</feature>
<feature type="chain" id="PRO_5037208784" evidence="2">
    <location>
        <begin position="19"/>
        <end position="222"/>
    </location>
</feature>
<dbReference type="NCBIfam" id="TIGR02522">
    <property type="entry name" value="pilus_cpaD"/>
    <property type="match status" value="1"/>
</dbReference>